<name>A0A3N4IMT3_ASCIM</name>
<dbReference type="Pfam" id="PF02515">
    <property type="entry name" value="CoA_transf_3"/>
    <property type="match status" value="1"/>
</dbReference>
<protein>
    <submittedName>
        <fullName evidence="3">CoA-transferase family III</fullName>
    </submittedName>
</protein>
<dbReference type="SUPFAM" id="SSF89796">
    <property type="entry name" value="CoA-transferase family III (CaiB/BaiF)"/>
    <property type="match status" value="1"/>
</dbReference>
<sequence>MNCLGFQLRKGTRSFSRRLSTRTRKWPMSSNENAPLYGVKVLDMTRVLAGPYCTQMLGDLGASIIKIENASTGDDTRAWGPPFAPITKAIKTASEPSDKQVSEKGESAYFLGVNRNKLSLALSFKKTEGQKILKQIAAEADVLVENFVPGTLAKYGLDYKSLKEINPKLIYASITGYGQTGPYSHRAGYDVMVEAEMGLMHITGEKGGEPVKVGVAVTDITTGLHASNAIMAALLGRARTGKGTYIDVALSDCQVSLLANIASSVLVSGEPDTGRWGTAHPSIVPYEAFPTLDGKIMLGGGNDSLYKKICVCLGHPEWATDERFRNNALRVKHREVLVGMIGDVTKQATTDHWLKQFEHTGVPYAPINNIQQTLNNHHVLERGMIMTVDHPSVGPIKHVDYPVKLSAYERKTTPPPVLGQHTLQVLRDFLGYSEDKIMKMLEKQAVFLSNVEETATEDTRSEMERQQGMQDIQESLNAIEADLKAAENTSKRNIVVDTDVQGRDMQPLRAVASKA</sequence>
<keyword evidence="2 3" id="KW-0808">Transferase</keyword>
<dbReference type="GO" id="GO:0047369">
    <property type="term" value="F:succinate-hydroxymethylglutarate CoA-transferase activity"/>
    <property type="evidence" value="ECO:0007669"/>
    <property type="project" value="TreeGrafter"/>
</dbReference>
<dbReference type="Gene3D" id="3.30.1540.10">
    <property type="entry name" value="formyl-coa transferase, domain 3"/>
    <property type="match status" value="1"/>
</dbReference>
<reference evidence="3 4" key="1">
    <citation type="journal article" date="2018" name="Nat. Ecol. Evol.">
        <title>Pezizomycetes genomes reveal the molecular basis of ectomycorrhizal truffle lifestyle.</title>
        <authorList>
            <person name="Murat C."/>
            <person name="Payen T."/>
            <person name="Noel B."/>
            <person name="Kuo A."/>
            <person name="Morin E."/>
            <person name="Chen J."/>
            <person name="Kohler A."/>
            <person name="Krizsan K."/>
            <person name="Balestrini R."/>
            <person name="Da Silva C."/>
            <person name="Montanini B."/>
            <person name="Hainaut M."/>
            <person name="Levati E."/>
            <person name="Barry K.W."/>
            <person name="Belfiori B."/>
            <person name="Cichocki N."/>
            <person name="Clum A."/>
            <person name="Dockter R.B."/>
            <person name="Fauchery L."/>
            <person name="Guy J."/>
            <person name="Iotti M."/>
            <person name="Le Tacon F."/>
            <person name="Lindquist E.A."/>
            <person name="Lipzen A."/>
            <person name="Malagnac F."/>
            <person name="Mello A."/>
            <person name="Molinier V."/>
            <person name="Miyauchi S."/>
            <person name="Poulain J."/>
            <person name="Riccioni C."/>
            <person name="Rubini A."/>
            <person name="Sitrit Y."/>
            <person name="Splivallo R."/>
            <person name="Traeger S."/>
            <person name="Wang M."/>
            <person name="Zifcakova L."/>
            <person name="Wipf D."/>
            <person name="Zambonelli A."/>
            <person name="Paolocci F."/>
            <person name="Nowrousian M."/>
            <person name="Ottonello S."/>
            <person name="Baldrian P."/>
            <person name="Spatafora J.W."/>
            <person name="Henrissat B."/>
            <person name="Nagy L.G."/>
            <person name="Aury J.M."/>
            <person name="Wincker P."/>
            <person name="Grigoriev I.V."/>
            <person name="Bonfante P."/>
            <person name="Martin F.M."/>
        </authorList>
    </citation>
    <scope>NUCLEOTIDE SEQUENCE [LARGE SCALE GENOMIC DNA]</scope>
    <source>
        <strain evidence="3 4">RN42</strain>
    </source>
</reference>
<dbReference type="InterPro" id="IPR050483">
    <property type="entry name" value="CoA-transferase_III_domain"/>
</dbReference>
<dbReference type="InterPro" id="IPR023606">
    <property type="entry name" value="CoA-Trfase_III_dom_1_sf"/>
</dbReference>
<evidence type="ECO:0000256" key="1">
    <source>
        <dbReference type="ARBA" id="ARBA00008383"/>
    </source>
</evidence>
<dbReference type="InterPro" id="IPR044855">
    <property type="entry name" value="CoA-Trfase_III_dom3_sf"/>
</dbReference>
<dbReference type="STRING" id="1160509.A0A3N4IMT3"/>
<comment type="similarity">
    <text evidence="1">Belongs to the CoA-transferase III family.</text>
</comment>
<dbReference type="PANTHER" id="PTHR48207">
    <property type="entry name" value="SUCCINATE--HYDROXYMETHYLGLUTARATE COA-TRANSFERASE"/>
    <property type="match status" value="1"/>
</dbReference>
<dbReference type="EMBL" id="ML119646">
    <property type="protein sequence ID" value="RPA87433.1"/>
    <property type="molecule type" value="Genomic_DNA"/>
</dbReference>
<dbReference type="OrthoDB" id="5863171at2759"/>
<dbReference type="InterPro" id="IPR003673">
    <property type="entry name" value="CoA-Trfase_fam_III"/>
</dbReference>
<dbReference type="Proteomes" id="UP000275078">
    <property type="component" value="Unassembled WGS sequence"/>
</dbReference>
<accession>A0A3N4IMT3</accession>
<evidence type="ECO:0000313" key="3">
    <source>
        <dbReference type="EMBL" id="RPA87433.1"/>
    </source>
</evidence>
<gene>
    <name evidence="3" type="ORF">BJ508DRAFT_410200</name>
</gene>
<dbReference type="AlphaFoldDB" id="A0A3N4IMT3"/>
<organism evidence="3 4">
    <name type="scientific">Ascobolus immersus RN42</name>
    <dbReference type="NCBI Taxonomy" id="1160509"/>
    <lineage>
        <taxon>Eukaryota</taxon>
        <taxon>Fungi</taxon>
        <taxon>Dikarya</taxon>
        <taxon>Ascomycota</taxon>
        <taxon>Pezizomycotina</taxon>
        <taxon>Pezizomycetes</taxon>
        <taxon>Pezizales</taxon>
        <taxon>Ascobolaceae</taxon>
        <taxon>Ascobolus</taxon>
    </lineage>
</organism>
<dbReference type="GO" id="GO:0005739">
    <property type="term" value="C:mitochondrion"/>
    <property type="evidence" value="ECO:0007669"/>
    <property type="project" value="TreeGrafter"/>
</dbReference>
<evidence type="ECO:0000256" key="2">
    <source>
        <dbReference type="ARBA" id="ARBA00022679"/>
    </source>
</evidence>
<dbReference type="PANTHER" id="PTHR48207:SF3">
    <property type="entry name" value="SUCCINATE--HYDROXYMETHYLGLUTARATE COA-TRANSFERASE"/>
    <property type="match status" value="1"/>
</dbReference>
<keyword evidence="4" id="KW-1185">Reference proteome</keyword>
<dbReference type="Gene3D" id="3.40.50.10540">
    <property type="entry name" value="Crotonobetainyl-coa:carnitine coa-transferase, domain 1"/>
    <property type="match status" value="1"/>
</dbReference>
<proteinExistence type="inferred from homology"/>
<evidence type="ECO:0000313" key="4">
    <source>
        <dbReference type="Proteomes" id="UP000275078"/>
    </source>
</evidence>